<feature type="domain" description="Protein kinase" evidence="5">
    <location>
        <begin position="12"/>
        <end position="264"/>
    </location>
</feature>
<gene>
    <name evidence="6" type="ORF">BSTOLATCC_MIC42275</name>
</gene>
<dbReference type="Pfam" id="PF00069">
    <property type="entry name" value="Pkinase"/>
    <property type="match status" value="1"/>
</dbReference>
<sequence length="910" mass="102635">MSKPQMKMIGVYQVGEIIGKGASGKVYKGLNTENAKIVAIKQISLSNISDDQLNSIQMEIHLLKKLNHENIVKYIDVISTDKYLNIILEYVEIGSLAAINKKHGPFHESLVSIYIKQVLLGLVYLHSQGIVHRDIKGANILATKDGIVKLTDFGVATKLSETTKSMSVVGTPYWMAPEIAYPTGPTTPACDIWSLGCTVIELVTGSPPYYDLEPMQALYRVVQDPAPPLPTNISEELKDFLTKCFQKEPLIRVDAKALLKHPWITQKSAEPETETPEEVNTIRSHIGSIIEIEKLEINDSATDERCSSPLGHRRNIARGSFHMQDTEEEEDGILEINVQVPEPQKMLKHLPTTRTASKSTKIESDDYGSFDSCLQKLRESRALSIVSEGISFVSADDKVTTKETREFNNLLEAFNSRSHNLFTIELQLIEMIKVHPKLKENAGDMILNIKEILEEVEENNKIQLALQLLSQICEGDEILQERVCVIGLLPLALRYTGEEYIKEIRIEAAYILGQFSHSSPDVKKLFLASGGIEAIPKVIDLDYKNNSDLVTLGIRCMLDLTVSENDDFLRIWASYGAIERLVITLDNINQAKDSELNLTYVCDLLLLFAKGPRTVQQKFCEEDNLQYLVNCIYDVTGEAQSKLVNIIRLLSRERSIQHILENSGIILDLACILRREHEFDDAVKKNALRALNYLLKLSPARQEQLVLANGVEILKNFVEKGGENGDLAFQLLLNIPTASIYCSKILCSHSILSLFIKNVAKYSRAIDGIANWVTYDPSRCSSELVLPENLSILVKYFISSTYFDHILQCFIKILRSSKLCVREFSKISSIFIKIVSEISQRPQPGLVKNCLDFLYLLCSKFQKPRELLDQYNLYPVIVKILHQSQDEDLVIVEEIATMILEVYSRNTSME</sequence>
<dbReference type="PROSITE" id="PS00107">
    <property type="entry name" value="PROTEIN_KINASE_ATP"/>
    <property type="match status" value="1"/>
</dbReference>
<dbReference type="GO" id="GO:0004674">
    <property type="term" value="F:protein serine/threonine kinase activity"/>
    <property type="evidence" value="ECO:0007669"/>
    <property type="project" value="UniProtKB-EC"/>
</dbReference>
<proteinExistence type="predicted"/>
<dbReference type="Proteomes" id="UP001162131">
    <property type="component" value="Unassembled WGS sequence"/>
</dbReference>
<comment type="caution">
    <text evidence="6">The sequence shown here is derived from an EMBL/GenBank/DDBJ whole genome shotgun (WGS) entry which is preliminary data.</text>
</comment>
<reference evidence="6" key="1">
    <citation type="submission" date="2021-09" db="EMBL/GenBank/DDBJ databases">
        <authorList>
            <consortium name="AG Swart"/>
            <person name="Singh M."/>
            <person name="Singh A."/>
            <person name="Seah K."/>
            <person name="Emmerich C."/>
        </authorList>
    </citation>
    <scope>NUCLEOTIDE SEQUENCE</scope>
    <source>
        <strain evidence="6">ATCC30299</strain>
    </source>
</reference>
<keyword evidence="3 4" id="KW-0067">ATP-binding</keyword>
<feature type="binding site" evidence="4">
    <location>
        <position position="41"/>
    </location>
    <ligand>
        <name>ATP</name>
        <dbReference type="ChEBI" id="CHEBI:30616"/>
    </ligand>
</feature>
<dbReference type="PROSITE" id="PS50011">
    <property type="entry name" value="PROTEIN_KINASE_DOM"/>
    <property type="match status" value="1"/>
</dbReference>
<dbReference type="SUPFAM" id="SSF48371">
    <property type="entry name" value="ARM repeat"/>
    <property type="match status" value="1"/>
</dbReference>
<dbReference type="SMART" id="SM00220">
    <property type="entry name" value="S_TKc"/>
    <property type="match status" value="1"/>
</dbReference>
<dbReference type="InterPro" id="IPR000719">
    <property type="entry name" value="Prot_kinase_dom"/>
</dbReference>
<organism evidence="6 7">
    <name type="scientific">Blepharisma stoltei</name>
    <dbReference type="NCBI Taxonomy" id="1481888"/>
    <lineage>
        <taxon>Eukaryota</taxon>
        <taxon>Sar</taxon>
        <taxon>Alveolata</taxon>
        <taxon>Ciliophora</taxon>
        <taxon>Postciliodesmatophora</taxon>
        <taxon>Heterotrichea</taxon>
        <taxon>Heterotrichida</taxon>
        <taxon>Blepharismidae</taxon>
        <taxon>Blepharisma</taxon>
    </lineage>
</organism>
<dbReference type="CDD" id="cd06627">
    <property type="entry name" value="STKc_Cdc7_like"/>
    <property type="match status" value="1"/>
</dbReference>
<dbReference type="PANTHER" id="PTHR48012">
    <property type="entry name" value="STERILE20-LIKE KINASE, ISOFORM B-RELATED"/>
    <property type="match status" value="1"/>
</dbReference>
<dbReference type="Gene3D" id="1.10.510.10">
    <property type="entry name" value="Transferase(Phosphotransferase) domain 1"/>
    <property type="match status" value="1"/>
</dbReference>
<dbReference type="EMBL" id="CAJZBQ010000041">
    <property type="protein sequence ID" value="CAG9327017.1"/>
    <property type="molecule type" value="Genomic_DNA"/>
</dbReference>
<dbReference type="InterPro" id="IPR011009">
    <property type="entry name" value="Kinase-like_dom_sf"/>
</dbReference>
<evidence type="ECO:0000256" key="2">
    <source>
        <dbReference type="ARBA" id="ARBA00022741"/>
    </source>
</evidence>
<evidence type="ECO:0000313" key="7">
    <source>
        <dbReference type="Proteomes" id="UP001162131"/>
    </source>
</evidence>
<dbReference type="GO" id="GO:0005524">
    <property type="term" value="F:ATP binding"/>
    <property type="evidence" value="ECO:0007669"/>
    <property type="project" value="UniProtKB-UniRule"/>
</dbReference>
<evidence type="ECO:0000313" key="6">
    <source>
        <dbReference type="EMBL" id="CAG9327017.1"/>
    </source>
</evidence>
<dbReference type="EC" id="2.7.11.1" evidence="1"/>
<protein>
    <recommendedName>
        <fullName evidence="1">non-specific serine/threonine protein kinase</fullName>
        <ecNumber evidence="1">2.7.11.1</ecNumber>
    </recommendedName>
</protein>
<keyword evidence="2 4" id="KW-0547">Nucleotide-binding</keyword>
<dbReference type="PANTHER" id="PTHR48012:SF26">
    <property type="entry name" value="SERINE_THREONINE-PROTEIN KINASE DDB_G0283821-RELATED"/>
    <property type="match status" value="1"/>
</dbReference>
<dbReference type="InterPro" id="IPR050629">
    <property type="entry name" value="STE20/SPS1-PAK"/>
</dbReference>
<dbReference type="InterPro" id="IPR016024">
    <property type="entry name" value="ARM-type_fold"/>
</dbReference>
<dbReference type="GO" id="GO:0005737">
    <property type="term" value="C:cytoplasm"/>
    <property type="evidence" value="ECO:0007669"/>
    <property type="project" value="TreeGrafter"/>
</dbReference>
<evidence type="ECO:0000259" key="5">
    <source>
        <dbReference type="PROSITE" id="PS50011"/>
    </source>
</evidence>
<evidence type="ECO:0000256" key="1">
    <source>
        <dbReference type="ARBA" id="ARBA00012513"/>
    </source>
</evidence>
<keyword evidence="7" id="KW-1185">Reference proteome</keyword>
<dbReference type="InterPro" id="IPR011989">
    <property type="entry name" value="ARM-like"/>
</dbReference>
<evidence type="ECO:0000256" key="4">
    <source>
        <dbReference type="PROSITE-ProRule" id="PRU10141"/>
    </source>
</evidence>
<dbReference type="SUPFAM" id="SSF56112">
    <property type="entry name" value="Protein kinase-like (PK-like)"/>
    <property type="match status" value="1"/>
</dbReference>
<dbReference type="AlphaFoldDB" id="A0AAU9JRN2"/>
<name>A0AAU9JRN2_9CILI</name>
<evidence type="ECO:0000256" key="3">
    <source>
        <dbReference type="ARBA" id="ARBA00022840"/>
    </source>
</evidence>
<dbReference type="InterPro" id="IPR017441">
    <property type="entry name" value="Protein_kinase_ATP_BS"/>
</dbReference>
<dbReference type="Gene3D" id="1.25.10.10">
    <property type="entry name" value="Leucine-rich Repeat Variant"/>
    <property type="match status" value="1"/>
</dbReference>
<accession>A0AAU9JRN2</accession>